<evidence type="ECO:0000313" key="3">
    <source>
        <dbReference type="Proteomes" id="UP000812982"/>
    </source>
</evidence>
<sequence>MSEEAAAVRELISAYALSLDADEIENCLSLFTSDAEFEVYGRVFTGPDGIREMFTNAPRGLHMTGASQIDVDGGFATARSQILFVEAGTSNLRPALYDDELVNVGGHWRFRRRRCQFITASGLSARPQNPA</sequence>
<dbReference type="Pfam" id="PF13577">
    <property type="entry name" value="SnoaL_4"/>
    <property type="match status" value="1"/>
</dbReference>
<organism evidence="2 3">
    <name type="scientific">[Mycobacterium] fortunisiensis</name>
    <dbReference type="NCBI Taxonomy" id="2600579"/>
    <lineage>
        <taxon>Bacteria</taxon>
        <taxon>Bacillati</taxon>
        <taxon>Actinomycetota</taxon>
        <taxon>Actinomycetes</taxon>
        <taxon>Mycobacteriales</taxon>
        <taxon>Mycobacteriaceae</taxon>
        <taxon>Mycolicibacterium</taxon>
    </lineage>
</organism>
<dbReference type="EMBL" id="VOMB01000009">
    <property type="protein sequence ID" value="MBU9763424.1"/>
    <property type="molecule type" value="Genomic_DNA"/>
</dbReference>
<accession>A0ABS6KIN3</accession>
<proteinExistence type="predicted"/>
<name>A0ABS6KIN3_9MYCO</name>
<reference evidence="2 3" key="1">
    <citation type="journal article" date="2021" name="Sci. Rep.">
        <title>Phenotypic and genomic hallmarks of a novel, potentially pathogenic rapidly growing Mycobacterium species related to the Mycobacterium fortuitum complex.</title>
        <authorList>
            <person name="Gharbi R."/>
            <person name="Khanna V."/>
            <person name="Frigui W."/>
            <person name="Mhenni B."/>
            <person name="Brosch R."/>
            <person name="Mardassi H."/>
        </authorList>
    </citation>
    <scope>NUCLEOTIDE SEQUENCE [LARGE SCALE GENOMIC DNA]</scope>
    <source>
        <strain evidence="2 3">TNTM28</strain>
    </source>
</reference>
<feature type="domain" description="SnoaL-like" evidence="1">
    <location>
        <begin position="3"/>
        <end position="114"/>
    </location>
</feature>
<evidence type="ECO:0000313" key="2">
    <source>
        <dbReference type="EMBL" id="MBU9763424.1"/>
    </source>
</evidence>
<gene>
    <name evidence="2" type="ORF">FR943_06155</name>
</gene>
<keyword evidence="3" id="KW-1185">Reference proteome</keyword>
<dbReference type="RefSeq" id="WP_217155463.1">
    <property type="nucleotide sequence ID" value="NZ_VOMB01000009.1"/>
</dbReference>
<comment type="caution">
    <text evidence="2">The sequence shown here is derived from an EMBL/GenBank/DDBJ whole genome shotgun (WGS) entry which is preliminary data.</text>
</comment>
<dbReference type="Proteomes" id="UP000812982">
    <property type="component" value="Unassembled WGS sequence"/>
</dbReference>
<protein>
    <submittedName>
        <fullName evidence="2">Nuclear transport factor 2 family protein</fullName>
    </submittedName>
</protein>
<dbReference type="CDD" id="cd00531">
    <property type="entry name" value="NTF2_like"/>
    <property type="match status" value="1"/>
</dbReference>
<dbReference type="InterPro" id="IPR037401">
    <property type="entry name" value="SnoaL-like"/>
</dbReference>
<evidence type="ECO:0000259" key="1">
    <source>
        <dbReference type="Pfam" id="PF13577"/>
    </source>
</evidence>